<comment type="caution">
    <text evidence="2">The sequence shown here is derived from an EMBL/GenBank/DDBJ whole genome shotgun (WGS) entry which is preliminary data.</text>
</comment>
<feature type="compositionally biased region" description="Low complexity" evidence="1">
    <location>
        <begin position="61"/>
        <end position="73"/>
    </location>
</feature>
<organism evidence="2 3">
    <name type="scientific">Caerostris extrusa</name>
    <name type="common">Bark spider</name>
    <name type="synonym">Caerostris bankana</name>
    <dbReference type="NCBI Taxonomy" id="172846"/>
    <lineage>
        <taxon>Eukaryota</taxon>
        <taxon>Metazoa</taxon>
        <taxon>Ecdysozoa</taxon>
        <taxon>Arthropoda</taxon>
        <taxon>Chelicerata</taxon>
        <taxon>Arachnida</taxon>
        <taxon>Araneae</taxon>
        <taxon>Araneomorphae</taxon>
        <taxon>Entelegynae</taxon>
        <taxon>Araneoidea</taxon>
        <taxon>Araneidae</taxon>
        <taxon>Caerostris</taxon>
    </lineage>
</organism>
<gene>
    <name evidence="2" type="ORF">CEXT_227361</name>
</gene>
<evidence type="ECO:0000313" key="3">
    <source>
        <dbReference type="Proteomes" id="UP001054945"/>
    </source>
</evidence>
<dbReference type="AlphaFoldDB" id="A0AAV4XMZ5"/>
<evidence type="ECO:0000256" key="1">
    <source>
        <dbReference type="SAM" id="MobiDB-lite"/>
    </source>
</evidence>
<reference evidence="2 3" key="1">
    <citation type="submission" date="2021-06" db="EMBL/GenBank/DDBJ databases">
        <title>Caerostris extrusa draft genome.</title>
        <authorList>
            <person name="Kono N."/>
            <person name="Arakawa K."/>
        </authorList>
    </citation>
    <scope>NUCLEOTIDE SEQUENCE [LARGE SCALE GENOMIC DNA]</scope>
</reference>
<keyword evidence="3" id="KW-1185">Reference proteome</keyword>
<sequence length="96" mass="10894">MESIQCPQTLTPELLYKLKHLDFIQKTFYWALLHSNEVMRVDNLDQCVEVKKGLISSGSIKQQKQKAPSPAQPGGELKKPHSELDFRTFPGEGLLI</sequence>
<dbReference type="Proteomes" id="UP001054945">
    <property type="component" value="Unassembled WGS sequence"/>
</dbReference>
<feature type="compositionally biased region" description="Basic and acidic residues" evidence="1">
    <location>
        <begin position="76"/>
        <end position="86"/>
    </location>
</feature>
<protein>
    <submittedName>
        <fullName evidence="2">Uncharacterized protein</fullName>
    </submittedName>
</protein>
<evidence type="ECO:0000313" key="2">
    <source>
        <dbReference type="EMBL" id="GIY95118.1"/>
    </source>
</evidence>
<feature type="region of interest" description="Disordered" evidence="1">
    <location>
        <begin position="59"/>
        <end position="96"/>
    </location>
</feature>
<name>A0AAV4XMZ5_CAEEX</name>
<accession>A0AAV4XMZ5</accession>
<proteinExistence type="predicted"/>
<dbReference type="EMBL" id="BPLR01017873">
    <property type="protein sequence ID" value="GIY95118.1"/>
    <property type="molecule type" value="Genomic_DNA"/>
</dbReference>